<keyword evidence="1" id="KW-0808">Transferase</keyword>
<dbReference type="SUPFAM" id="SSF53335">
    <property type="entry name" value="S-adenosyl-L-methionine-dependent methyltransferases"/>
    <property type="match status" value="1"/>
</dbReference>
<proteinExistence type="predicted"/>
<dbReference type="AlphaFoldDB" id="A0A5B7SPS7"/>
<keyword evidence="1" id="KW-0489">Methyltransferase</keyword>
<keyword evidence="2" id="KW-1185">Reference proteome</keyword>
<reference evidence="1 2" key="1">
    <citation type="submission" date="2019-05" db="EMBL/GenBank/DDBJ databases">
        <title>Genome sequencing of F202Z8.</title>
        <authorList>
            <person name="Kwon Y.M."/>
        </authorList>
    </citation>
    <scope>NUCLEOTIDE SEQUENCE [LARGE SCALE GENOMIC DNA]</scope>
    <source>
        <strain evidence="1 2">F202Z8</strain>
    </source>
</reference>
<accession>A0A5B7SPS7</accession>
<dbReference type="EMBL" id="CP040710">
    <property type="protein sequence ID" value="QCX00685.1"/>
    <property type="molecule type" value="Genomic_DNA"/>
</dbReference>
<dbReference type="OrthoDB" id="5464618at2"/>
<gene>
    <name evidence="1" type="ORF">FGM00_11410</name>
</gene>
<dbReference type="Proteomes" id="UP000310017">
    <property type="component" value="Chromosome"/>
</dbReference>
<dbReference type="InterPro" id="IPR029063">
    <property type="entry name" value="SAM-dependent_MTases_sf"/>
</dbReference>
<name>A0A5B7SPS7_9FLAO</name>
<evidence type="ECO:0000313" key="1">
    <source>
        <dbReference type="EMBL" id="QCX00685.1"/>
    </source>
</evidence>
<dbReference type="KEGG" id="asag:FGM00_11410"/>
<evidence type="ECO:0000313" key="2">
    <source>
        <dbReference type="Proteomes" id="UP000310017"/>
    </source>
</evidence>
<dbReference type="GO" id="GO:0008168">
    <property type="term" value="F:methyltransferase activity"/>
    <property type="evidence" value="ECO:0007669"/>
    <property type="project" value="UniProtKB-KW"/>
</dbReference>
<dbReference type="Pfam" id="PF13578">
    <property type="entry name" value="Methyltransf_24"/>
    <property type="match status" value="1"/>
</dbReference>
<organism evidence="1 2">
    <name type="scientific">Aggregatimonas sangjinii</name>
    <dbReference type="NCBI Taxonomy" id="2583587"/>
    <lineage>
        <taxon>Bacteria</taxon>
        <taxon>Pseudomonadati</taxon>
        <taxon>Bacteroidota</taxon>
        <taxon>Flavobacteriia</taxon>
        <taxon>Flavobacteriales</taxon>
        <taxon>Flavobacteriaceae</taxon>
        <taxon>Aggregatimonas</taxon>
    </lineage>
</organism>
<sequence length="275" mass="31749">MIVEKIKKHLTISHTRIRQNRELWKMAQYENRTLQTVIDCFLRTKNSNHTIENRGAFLNCENFRQKLMQDETLVTYDVFDSQDTAAVKEICKNAASGNKWCEFLYSLTKISDTPIVLEMGTNLGISGCYILEAIKNISGSRMITLEGLPQLCEISETQFALIAAKSKYDIRQGLFDDTFPVLLNEDIKFNLIFIDGNHKKDSTIDYFKNLKSKIDSSAIFVFDDINWSAGMREAWNSIKKDKDVNFAIDLNRQGIIIVDYEEKLKNITFKLHLAY</sequence>
<protein>
    <submittedName>
        <fullName evidence="1">Class I SAM-dependent methyltransferase</fullName>
    </submittedName>
</protein>
<dbReference type="GO" id="GO:0032259">
    <property type="term" value="P:methylation"/>
    <property type="evidence" value="ECO:0007669"/>
    <property type="project" value="UniProtKB-KW"/>
</dbReference>
<dbReference type="Gene3D" id="3.40.50.150">
    <property type="entry name" value="Vaccinia Virus protein VP39"/>
    <property type="match status" value="1"/>
</dbReference>